<organism evidence="3 4">
    <name type="scientific">Plasmopara halstedii</name>
    <name type="common">Downy mildew of sunflower</name>
    <dbReference type="NCBI Taxonomy" id="4781"/>
    <lineage>
        <taxon>Eukaryota</taxon>
        <taxon>Sar</taxon>
        <taxon>Stramenopiles</taxon>
        <taxon>Oomycota</taxon>
        <taxon>Peronosporomycetes</taxon>
        <taxon>Peronosporales</taxon>
        <taxon>Peronosporaceae</taxon>
        <taxon>Plasmopara</taxon>
    </lineage>
</organism>
<dbReference type="AlphaFoldDB" id="A0A0P1B7V9"/>
<dbReference type="PANTHER" id="PTHR14557:SF5">
    <property type="entry name" value="UBIQUITIN-LIKE DOMAIN-CONTAINING PROTEIN"/>
    <property type="match status" value="1"/>
</dbReference>
<dbReference type="SUPFAM" id="SSF54236">
    <property type="entry name" value="Ubiquitin-like"/>
    <property type="match status" value="1"/>
</dbReference>
<dbReference type="RefSeq" id="XP_024586835.1">
    <property type="nucleotide sequence ID" value="XM_024717946.1"/>
</dbReference>
<protein>
    <submittedName>
        <fullName evidence="3">Ubiquitin domain</fullName>
    </submittedName>
</protein>
<name>A0A0P1B7V9_PLAHL</name>
<dbReference type="GO" id="GO:0036503">
    <property type="term" value="P:ERAD pathway"/>
    <property type="evidence" value="ECO:0007669"/>
    <property type="project" value="InterPro"/>
</dbReference>
<dbReference type="Pfam" id="PF00240">
    <property type="entry name" value="ubiquitin"/>
    <property type="match status" value="1"/>
</dbReference>
<dbReference type="EMBL" id="CCYD01000116">
    <property type="protein sequence ID" value="CEG50466.1"/>
    <property type="molecule type" value="Genomic_DNA"/>
</dbReference>
<keyword evidence="4" id="KW-1185">Reference proteome</keyword>
<dbReference type="OMA" id="TEDWEIV"/>
<evidence type="ECO:0000256" key="1">
    <source>
        <dbReference type="SAM" id="MobiDB-lite"/>
    </source>
</evidence>
<accession>A0A0P1B7V9</accession>
<dbReference type="OrthoDB" id="161999at2759"/>
<evidence type="ECO:0000259" key="2">
    <source>
        <dbReference type="PROSITE" id="PS50053"/>
    </source>
</evidence>
<dbReference type="PANTHER" id="PTHR14557">
    <property type="entry name" value="PROTEIN C7ORF21"/>
    <property type="match status" value="1"/>
</dbReference>
<feature type="compositionally biased region" description="Polar residues" evidence="1">
    <location>
        <begin position="1"/>
        <end position="12"/>
    </location>
</feature>
<proteinExistence type="predicted"/>
<reference evidence="4" key="1">
    <citation type="submission" date="2014-09" db="EMBL/GenBank/DDBJ databases">
        <authorList>
            <person name="Sharma Rahul"/>
            <person name="Thines Marco"/>
        </authorList>
    </citation>
    <scope>NUCLEOTIDE SEQUENCE [LARGE SCALE GENOMIC DNA]</scope>
</reference>
<dbReference type="InterPro" id="IPR000626">
    <property type="entry name" value="Ubiquitin-like_dom"/>
</dbReference>
<dbReference type="GeneID" id="36395665"/>
<evidence type="ECO:0000313" key="3">
    <source>
        <dbReference type="EMBL" id="CEG50466.1"/>
    </source>
</evidence>
<evidence type="ECO:0000313" key="4">
    <source>
        <dbReference type="Proteomes" id="UP000054928"/>
    </source>
</evidence>
<feature type="region of interest" description="Disordered" evidence="1">
    <location>
        <begin position="1"/>
        <end position="40"/>
    </location>
</feature>
<dbReference type="PROSITE" id="PS50053">
    <property type="entry name" value="UBIQUITIN_2"/>
    <property type="match status" value="1"/>
</dbReference>
<feature type="domain" description="Ubiquitin-like" evidence="2">
    <location>
        <begin position="51"/>
        <end position="125"/>
    </location>
</feature>
<dbReference type="InterPro" id="IPR029071">
    <property type="entry name" value="Ubiquitin-like_domsf"/>
</dbReference>
<dbReference type="Proteomes" id="UP000054928">
    <property type="component" value="Unassembled WGS sequence"/>
</dbReference>
<dbReference type="InterPro" id="IPR040352">
    <property type="entry name" value="TMUB1/2"/>
</dbReference>
<dbReference type="Gene3D" id="3.10.20.90">
    <property type="entry name" value="Phosphatidylinositol 3-kinase Catalytic Subunit, Chain A, domain 1"/>
    <property type="match status" value="1"/>
</dbReference>
<sequence length="162" mass="18070">MDSRNSSSTNLQDEWELVDDNVRANAPVASPHKGKPEEEDGVAYKAPEGFLSVRLRQGEEIRTSWFKATQQVDEFINMFFAAELANKKKVRLIYMGMLLLSSRTMGEYGIEENGVIHSVITDAPSTPNPEAVIQANLKPINPQNSLLLLTGMFLYARCTLPP</sequence>